<evidence type="ECO:0000313" key="2">
    <source>
        <dbReference type="Proteomes" id="UP001163321"/>
    </source>
</evidence>
<organism evidence="1 2">
    <name type="scientific">Peronosclerospora sorghi</name>
    <dbReference type="NCBI Taxonomy" id="230839"/>
    <lineage>
        <taxon>Eukaryota</taxon>
        <taxon>Sar</taxon>
        <taxon>Stramenopiles</taxon>
        <taxon>Oomycota</taxon>
        <taxon>Peronosporomycetes</taxon>
        <taxon>Peronosporales</taxon>
        <taxon>Peronosporaceae</taxon>
        <taxon>Peronosclerospora</taxon>
    </lineage>
</organism>
<name>A0ACC0WHI0_9STRA</name>
<keyword evidence="2" id="KW-1185">Reference proteome</keyword>
<dbReference type="Proteomes" id="UP001163321">
    <property type="component" value="Chromosome 13"/>
</dbReference>
<proteinExistence type="predicted"/>
<evidence type="ECO:0000313" key="1">
    <source>
        <dbReference type="EMBL" id="KAI9917509.1"/>
    </source>
</evidence>
<gene>
    <name evidence="1" type="ORF">PsorP6_013398</name>
</gene>
<reference evidence="1 2" key="1">
    <citation type="journal article" date="2022" name="bioRxiv">
        <title>The genome of the oomycete Peronosclerospora sorghi, a cosmopolitan pathogen of maize and sorghum, is inflated with dispersed pseudogenes.</title>
        <authorList>
            <person name="Fletcher K."/>
            <person name="Martin F."/>
            <person name="Isakeit T."/>
            <person name="Cavanaugh K."/>
            <person name="Magill C."/>
            <person name="Michelmore R."/>
        </authorList>
    </citation>
    <scope>NUCLEOTIDE SEQUENCE [LARGE SCALE GENOMIC DNA]</scope>
    <source>
        <strain evidence="1">P6</strain>
    </source>
</reference>
<comment type="caution">
    <text evidence="1">The sequence shown here is derived from an EMBL/GenBank/DDBJ whole genome shotgun (WGS) entry which is preliminary data.</text>
</comment>
<dbReference type="EMBL" id="CM047592">
    <property type="protein sequence ID" value="KAI9917509.1"/>
    <property type="molecule type" value="Genomic_DNA"/>
</dbReference>
<sequence length="391" mass="44958">MSDHIESSTQAVNLAEQARKSEDGNVIVSLPENQQLTKSSNSIDSPTNGDSDNEYVVRFSMAQLKAKIAQAKHEMELASDAKLMPLKKELIEWRYKFEDGERERDKIASQCQSLRVRLDAVLEEQKEVLQRREDKQLDKLEAALEVEKSTRRKVQEAYEKQLQVLSLAQERVEKLDRQVAEYQKTETVLAQSVAHLQHRFVDRDQHRAASVEQVERELNEQHDKEMTALRNELAIARSSEEMAQEKLQETQNELEALRSNTQQVLASNDDLVAKEHEQKAKIAQVETDKEVLMSKLEQVQKVDAQLRSRIHALSEEITTLQQEKERLQQDNKELGEIASDLMQMAERQHTECGSRNANLAQDKLVATSASTYEEDGMFLQKRKKRLRLSLG</sequence>
<protein>
    <submittedName>
        <fullName evidence="1">Uncharacterized protein</fullName>
    </submittedName>
</protein>
<accession>A0ACC0WHI0</accession>